<dbReference type="Pfam" id="PF01529">
    <property type="entry name" value="DHHC"/>
    <property type="match status" value="1"/>
</dbReference>
<evidence type="ECO:0000256" key="1">
    <source>
        <dbReference type="ARBA" id="ARBA00004141"/>
    </source>
</evidence>
<evidence type="ECO:0000256" key="2">
    <source>
        <dbReference type="ARBA" id="ARBA00022679"/>
    </source>
</evidence>
<dbReference type="OrthoDB" id="331948at2759"/>
<proteinExistence type="inferred from homology"/>
<protein>
    <recommendedName>
        <fullName evidence="9">Palmitoyltransferase</fullName>
        <ecNumber evidence="9">2.3.1.225</ecNumber>
    </recommendedName>
</protein>
<dbReference type="GO" id="GO:0006612">
    <property type="term" value="P:protein targeting to membrane"/>
    <property type="evidence" value="ECO:0007669"/>
    <property type="project" value="TreeGrafter"/>
</dbReference>
<dbReference type="Proteomes" id="UP000008983">
    <property type="component" value="Unassembled WGS sequence"/>
</dbReference>
<reference evidence="11 12" key="1">
    <citation type="submission" date="2011-07" db="EMBL/GenBank/DDBJ databases">
        <authorList>
            <person name="Coyne R."/>
            <person name="Brami D."/>
            <person name="Johnson J."/>
            <person name="Hostetler J."/>
            <person name="Hannick L."/>
            <person name="Clark T."/>
            <person name="Cassidy-Hanley D."/>
            <person name="Inman J."/>
        </authorList>
    </citation>
    <scope>NUCLEOTIDE SEQUENCE [LARGE SCALE GENOMIC DNA]</scope>
    <source>
        <strain evidence="11 12">G5</strain>
    </source>
</reference>
<dbReference type="GO" id="GO:0005783">
    <property type="term" value="C:endoplasmic reticulum"/>
    <property type="evidence" value="ECO:0007669"/>
    <property type="project" value="TreeGrafter"/>
</dbReference>
<dbReference type="GeneID" id="14903895"/>
<feature type="transmembrane region" description="Helical" evidence="9">
    <location>
        <begin position="118"/>
        <end position="137"/>
    </location>
</feature>
<keyword evidence="12" id="KW-1185">Reference proteome</keyword>
<evidence type="ECO:0000256" key="6">
    <source>
        <dbReference type="ARBA" id="ARBA00023315"/>
    </source>
</evidence>
<comment type="domain">
    <text evidence="9">The DHHC domain is required for palmitoyltransferase activity.</text>
</comment>
<comment type="similarity">
    <text evidence="7">Belongs to the DHHC palmitoyltransferase family. PFA5 subfamily.</text>
</comment>
<evidence type="ECO:0000256" key="8">
    <source>
        <dbReference type="PROSITE-ProRule" id="PRU00023"/>
    </source>
</evidence>
<keyword evidence="2 9" id="KW-0808">Transferase</keyword>
<evidence type="ECO:0000256" key="3">
    <source>
        <dbReference type="ARBA" id="ARBA00022692"/>
    </source>
</evidence>
<evidence type="ECO:0000313" key="11">
    <source>
        <dbReference type="EMBL" id="EGR27816.1"/>
    </source>
</evidence>
<evidence type="ECO:0000256" key="7">
    <source>
        <dbReference type="ARBA" id="ARBA00038298"/>
    </source>
</evidence>
<keyword evidence="8" id="KW-0040">ANK repeat</keyword>
<evidence type="ECO:0000256" key="9">
    <source>
        <dbReference type="RuleBase" id="RU079119"/>
    </source>
</evidence>
<dbReference type="InterPro" id="IPR039859">
    <property type="entry name" value="PFA4/ZDH16/20/ERF2-like"/>
</dbReference>
<comment type="subcellular location">
    <subcellularLocation>
        <location evidence="1">Membrane</location>
        <topology evidence="1">Multi-pass membrane protein</topology>
    </subcellularLocation>
</comment>
<dbReference type="InterPro" id="IPR036770">
    <property type="entry name" value="Ankyrin_rpt-contain_sf"/>
</dbReference>
<dbReference type="InParanoid" id="G0R3Y5"/>
<dbReference type="EMBL" id="GL984318">
    <property type="protein sequence ID" value="EGR27816.1"/>
    <property type="molecule type" value="Genomic_DNA"/>
</dbReference>
<dbReference type="EC" id="2.3.1.225" evidence="9"/>
<dbReference type="GO" id="GO:0019706">
    <property type="term" value="F:protein-cysteine S-palmitoyltransferase activity"/>
    <property type="evidence" value="ECO:0007669"/>
    <property type="project" value="UniProtKB-EC"/>
</dbReference>
<keyword evidence="3 9" id="KW-0812">Transmembrane</keyword>
<dbReference type="PANTHER" id="PTHR22883:SF23">
    <property type="entry name" value="PALMITOYLTRANSFERASE ZDHHC6"/>
    <property type="match status" value="1"/>
</dbReference>
<dbReference type="GO" id="GO:0005794">
    <property type="term" value="C:Golgi apparatus"/>
    <property type="evidence" value="ECO:0007669"/>
    <property type="project" value="TreeGrafter"/>
</dbReference>
<feature type="transmembrane region" description="Helical" evidence="9">
    <location>
        <begin position="257"/>
        <end position="283"/>
    </location>
</feature>
<evidence type="ECO:0000259" key="10">
    <source>
        <dbReference type="Pfam" id="PF01529"/>
    </source>
</evidence>
<dbReference type="Gene3D" id="1.25.40.20">
    <property type="entry name" value="Ankyrin repeat-containing domain"/>
    <property type="match status" value="1"/>
</dbReference>
<dbReference type="GO" id="GO:0016020">
    <property type="term" value="C:membrane"/>
    <property type="evidence" value="ECO:0007669"/>
    <property type="project" value="UniProtKB-SubCell"/>
</dbReference>
<keyword evidence="4 9" id="KW-1133">Transmembrane helix</keyword>
<dbReference type="PROSITE" id="PS50088">
    <property type="entry name" value="ANK_REPEAT"/>
    <property type="match status" value="1"/>
</dbReference>
<dbReference type="InterPro" id="IPR002110">
    <property type="entry name" value="Ankyrin_rpt"/>
</dbReference>
<feature type="domain" description="Palmitoyltransferase DHHC" evidence="10">
    <location>
        <begin position="173"/>
        <end position="298"/>
    </location>
</feature>
<dbReference type="PROSITE" id="PS50216">
    <property type="entry name" value="DHHC"/>
    <property type="match status" value="1"/>
</dbReference>
<comment type="catalytic activity">
    <reaction evidence="9">
        <text>L-cysteinyl-[protein] + hexadecanoyl-CoA = S-hexadecanoyl-L-cysteinyl-[protein] + CoA</text>
        <dbReference type="Rhea" id="RHEA:36683"/>
        <dbReference type="Rhea" id="RHEA-COMP:10131"/>
        <dbReference type="Rhea" id="RHEA-COMP:11032"/>
        <dbReference type="ChEBI" id="CHEBI:29950"/>
        <dbReference type="ChEBI" id="CHEBI:57287"/>
        <dbReference type="ChEBI" id="CHEBI:57379"/>
        <dbReference type="ChEBI" id="CHEBI:74151"/>
        <dbReference type="EC" id="2.3.1.225"/>
    </reaction>
</comment>
<dbReference type="PROSITE" id="PS50297">
    <property type="entry name" value="ANK_REP_REGION"/>
    <property type="match status" value="1"/>
</dbReference>
<dbReference type="Pfam" id="PF13857">
    <property type="entry name" value="Ank_5"/>
    <property type="match status" value="1"/>
</dbReference>
<dbReference type="OMA" id="FLEVHIN"/>
<evidence type="ECO:0000256" key="5">
    <source>
        <dbReference type="ARBA" id="ARBA00023136"/>
    </source>
</evidence>
<dbReference type="InterPro" id="IPR001594">
    <property type="entry name" value="Palmitoyltrfase_DHHC"/>
</dbReference>
<feature type="transmembrane region" description="Helical" evidence="9">
    <location>
        <begin position="219"/>
        <end position="242"/>
    </location>
</feature>
<feature type="repeat" description="ANK" evidence="8">
    <location>
        <begin position="10"/>
        <end position="42"/>
    </location>
</feature>
<dbReference type="SUPFAM" id="SSF48403">
    <property type="entry name" value="Ankyrin repeat"/>
    <property type="match status" value="1"/>
</dbReference>
<dbReference type="PANTHER" id="PTHR22883">
    <property type="entry name" value="ZINC FINGER DHHC DOMAIN CONTAINING PROTEIN"/>
    <property type="match status" value="1"/>
</dbReference>
<sequence length="360" mass="43001">MKYINQPDNENLTPLHLAVISGNARIVKKLLLKGANRNLKNTLNKTPAQIAKEKEYFNIEQMITQTGGIQEYCNIRQPFKPQQKQNKQACLLLFLFISNQSLFYIFNLPCFSIQYLYLYVPSIAFNFFVILFFILSWRKNPAQLLMEEQKQLQNQNNIKTPDEILLELFKIENDQSKICIDCQILKPNRSRHCEICKQCVKVYDHHCPWINNCVGAHNLVFFTLFIIFLWFNIVFVIVQTIYQFQVHYKQCFYFQNYLNIIASSIILLMCSIFFFPLSILCYVQLSNLLMNITTFERFSFNIVQEEQYKEFEPTFLQSKLNNQTQIDVQQYIKDKKKIKVYNCWLMCYLNKKNQYYQNQS</sequence>
<feature type="transmembrane region" description="Helical" evidence="9">
    <location>
        <begin position="89"/>
        <end position="106"/>
    </location>
</feature>
<accession>G0R3Y5</accession>
<dbReference type="AlphaFoldDB" id="G0R3Y5"/>
<dbReference type="RefSeq" id="XP_004027161.1">
    <property type="nucleotide sequence ID" value="XM_004027112.1"/>
</dbReference>
<evidence type="ECO:0000256" key="4">
    <source>
        <dbReference type="ARBA" id="ARBA00022989"/>
    </source>
</evidence>
<evidence type="ECO:0000313" key="12">
    <source>
        <dbReference type="Proteomes" id="UP000008983"/>
    </source>
</evidence>
<keyword evidence="5 9" id="KW-0472">Membrane</keyword>
<dbReference type="eggNOG" id="KOG0509">
    <property type="taxonomic scope" value="Eukaryota"/>
</dbReference>
<dbReference type="SMART" id="SM00248">
    <property type="entry name" value="ANK"/>
    <property type="match status" value="1"/>
</dbReference>
<name>G0R3Y5_ICHMU</name>
<gene>
    <name evidence="11" type="ORF">IMG5_188420</name>
</gene>
<keyword evidence="6 9" id="KW-0012">Acyltransferase</keyword>
<organism evidence="11 12">
    <name type="scientific">Ichthyophthirius multifiliis</name>
    <name type="common">White spot disease agent</name>
    <name type="synonym">Ich</name>
    <dbReference type="NCBI Taxonomy" id="5932"/>
    <lineage>
        <taxon>Eukaryota</taxon>
        <taxon>Sar</taxon>
        <taxon>Alveolata</taxon>
        <taxon>Ciliophora</taxon>
        <taxon>Intramacronucleata</taxon>
        <taxon>Oligohymenophorea</taxon>
        <taxon>Hymenostomatida</taxon>
        <taxon>Ophryoglenina</taxon>
        <taxon>Ichthyophthirius</taxon>
    </lineage>
</organism>